<evidence type="ECO:0000313" key="12">
    <source>
        <dbReference type="Proteomes" id="UP000186955"/>
    </source>
</evidence>
<proteinExistence type="predicted"/>
<dbReference type="PROSITE" id="PS00463">
    <property type="entry name" value="ZN2_CY6_FUNGAL_1"/>
    <property type="match status" value="1"/>
</dbReference>
<dbReference type="PANTHER" id="PTHR47655">
    <property type="entry name" value="QUINIC ACID UTILIZATION ACTIVATOR"/>
    <property type="match status" value="1"/>
</dbReference>
<dbReference type="InterPro" id="IPR007219">
    <property type="entry name" value="XnlR_reg_dom"/>
</dbReference>
<dbReference type="CDD" id="cd12148">
    <property type="entry name" value="fungal_TF_MHR"/>
    <property type="match status" value="1"/>
</dbReference>
<dbReference type="SUPFAM" id="SSF57701">
    <property type="entry name" value="Zn2/Cys6 DNA-binding domain"/>
    <property type="match status" value="1"/>
</dbReference>
<keyword evidence="3" id="KW-0862">Zinc</keyword>
<protein>
    <submittedName>
        <fullName evidence="11">Quinic acid utilization activator</fullName>
    </submittedName>
</protein>
<evidence type="ECO:0000256" key="5">
    <source>
        <dbReference type="ARBA" id="ARBA00023015"/>
    </source>
</evidence>
<keyword evidence="7" id="KW-0010">Activator</keyword>
<dbReference type="Pfam" id="PF00172">
    <property type="entry name" value="Zn_clus"/>
    <property type="match status" value="1"/>
</dbReference>
<dbReference type="SMART" id="SM00906">
    <property type="entry name" value="Fungal_trans"/>
    <property type="match status" value="1"/>
</dbReference>
<dbReference type="EMBL" id="MNBE01000589">
    <property type="protein sequence ID" value="OKP06720.1"/>
    <property type="molecule type" value="Genomic_DNA"/>
</dbReference>
<dbReference type="GO" id="GO:0008270">
    <property type="term" value="F:zinc ion binding"/>
    <property type="evidence" value="ECO:0007669"/>
    <property type="project" value="InterPro"/>
</dbReference>
<accession>A0A1Q5U2K8</accession>
<dbReference type="SMART" id="SM00066">
    <property type="entry name" value="GAL4"/>
    <property type="match status" value="1"/>
</dbReference>
<dbReference type="CDD" id="cd00067">
    <property type="entry name" value="GAL4"/>
    <property type="match status" value="1"/>
</dbReference>
<dbReference type="InterPro" id="IPR052783">
    <property type="entry name" value="Metabolic/Drug-Res_Regulator"/>
</dbReference>
<dbReference type="AlphaFoldDB" id="A0A1Q5U2K8"/>
<evidence type="ECO:0000256" key="3">
    <source>
        <dbReference type="ARBA" id="ARBA00022833"/>
    </source>
</evidence>
<dbReference type="PROSITE" id="PS50048">
    <property type="entry name" value="ZN2_CY6_FUNGAL_2"/>
    <property type="match status" value="1"/>
</dbReference>
<gene>
    <name evidence="11" type="ORF">PENSUB_6216</name>
</gene>
<dbReference type="InterPro" id="IPR001138">
    <property type="entry name" value="Zn2Cys6_DnaBD"/>
</dbReference>
<keyword evidence="9" id="KW-0539">Nucleus</keyword>
<feature type="domain" description="Zn(2)-C6 fungal-type" evidence="10">
    <location>
        <begin position="19"/>
        <end position="49"/>
    </location>
</feature>
<evidence type="ECO:0000256" key="6">
    <source>
        <dbReference type="ARBA" id="ARBA00023125"/>
    </source>
</evidence>
<comment type="subcellular location">
    <subcellularLocation>
        <location evidence="1">Nucleus</location>
    </subcellularLocation>
</comment>
<dbReference type="GO" id="GO:0000981">
    <property type="term" value="F:DNA-binding transcription factor activity, RNA polymerase II-specific"/>
    <property type="evidence" value="ECO:0007669"/>
    <property type="project" value="InterPro"/>
</dbReference>
<dbReference type="FunFam" id="4.10.240.10:FF:000005">
    <property type="entry name" value="Quinic acid utilization activator"/>
    <property type="match status" value="1"/>
</dbReference>
<keyword evidence="4" id="KW-0672">Quinate metabolism</keyword>
<sequence length="625" mass="69258">MDNDGSRSQAAKRKRISRACDPCRSRKHRCDGQQPSCSACSSTQQSCSYDSSMKKRGLPTGYVRSLELLWALLFTVIPQSMRLVTQLIPDIRFALDSHTKLVMVSKFVKDPDILRQIWEDSGIQVALDNLLSNASDNFSADEISSSVESKPVSTVESLQFTVGSFEASQFQVADGGQQVSNPVLWLEGTNNSEGISQHHLSTAYTWPADRVALSSFPQNAQRLLDLYFARTHCWLPIVQKHKMYEILYSSSPPAQAGHLATFWAILACASLQDSCEPFGLPGVPDGYGVVLTPEQIFLQARQQIPNEEAQELGYVQALLILSLFKLDRGEVAKAWRLIGQAVRQILDLGTLPPKGYSSNAARCSSHDDQQARLLLSCFVLDTVVSCHLKKAPHLRTMDIRSLPMPAETGPDEWEPSVVCLGESEHRRPSSFMVKRQPLRAVSIFNHYVGIISILNDAISEPLVDVSDSAHAKHSSALCRWCDQLPEHCKFPLDSSQNHFEVAKGLSPQLFNLHLAFKSTEMLLEAQHASIPRSGQSSHPPPRASSSDLVVPYLPTPMDDEEFTLAGIKGTPLNSGRSSSCEAPEDTMNEHEKRIWKELFELVDADETNLSSFSIQGSIDHSKDTE</sequence>
<dbReference type="GO" id="GO:0005634">
    <property type="term" value="C:nucleus"/>
    <property type="evidence" value="ECO:0007669"/>
    <property type="project" value="UniProtKB-SubCell"/>
</dbReference>
<dbReference type="Proteomes" id="UP000186955">
    <property type="component" value="Unassembled WGS sequence"/>
</dbReference>
<dbReference type="GO" id="GO:0045944">
    <property type="term" value="P:positive regulation of transcription by RNA polymerase II"/>
    <property type="evidence" value="ECO:0007669"/>
    <property type="project" value="TreeGrafter"/>
</dbReference>
<evidence type="ECO:0000256" key="4">
    <source>
        <dbReference type="ARBA" id="ARBA00022911"/>
    </source>
</evidence>
<evidence type="ECO:0000256" key="1">
    <source>
        <dbReference type="ARBA" id="ARBA00004123"/>
    </source>
</evidence>
<evidence type="ECO:0000256" key="7">
    <source>
        <dbReference type="ARBA" id="ARBA00023159"/>
    </source>
</evidence>
<keyword evidence="2" id="KW-0479">Metal-binding</keyword>
<dbReference type="Gene3D" id="4.10.240.10">
    <property type="entry name" value="Zn(2)-C6 fungal-type DNA-binding domain"/>
    <property type="match status" value="1"/>
</dbReference>
<dbReference type="PANTHER" id="PTHR47655:SF2">
    <property type="entry name" value="QUINIC ACID UTILIZATION ACTIVATOR"/>
    <property type="match status" value="1"/>
</dbReference>
<keyword evidence="6" id="KW-0238">DNA-binding</keyword>
<comment type="caution">
    <text evidence="11">The sequence shown here is derived from an EMBL/GenBank/DDBJ whole genome shotgun (WGS) entry which is preliminary data.</text>
</comment>
<dbReference type="InterPro" id="IPR036864">
    <property type="entry name" value="Zn2-C6_fun-type_DNA-bd_sf"/>
</dbReference>
<keyword evidence="5" id="KW-0805">Transcription regulation</keyword>
<evidence type="ECO:0000313" key="11">
    <source>
        <dbReference type="EMBL" id="OKP06720.1"/>
    </source>
</evidence>
<dbReference type="GO" id="GO:0003677">
    <property type="term" value="F:DNA binding"/>
    <property type="evidence" value="ECO:0007669"/>
    <property type="project" value="UniProtKB-KW"/>
</dbReference>
<dbReference type="Pfam" id="PF04082">
    <property type="entry name" value="Fungal_trans"/>
    <property type="match status" value="1"/>
</dbReference>
<evidence type="ECO:0000256" key="8">
    <source>
        <dbReference type="ARBA" id="ARBA00023163"/>
    </source>
</evidence>
<evidence type="ECO:0000256" key="9">
    <source>
        <dbReference type="ARBA" id="ARBA00023242"/>
    </source>
</evidence>
<name>A0A1Q5U2K8_9EURO</name>
<keyword evidence="8" id="KW-0804">Transcription</keyword>
<evidence type="ECO:0000259" key="10">
    <source>
        <dbReference type="PROSITE" id="PS50048"/>
    </source>
</evidence>
<keyword evidence="12" id="KW-1185">Reference proteome</keyword>
<dbReference type="STRING" id="1316194.A0A1Q5U2K8"/>
<reference evidence="11 12" key="1">
    <citation type="submission" date="2016-10" db="EMBL/GenBank/DDBJ databases">
        <title>Genome sequence of the ascomycete fungus Penicillium subrubescens.</title>
        <authorList>
            <person name="De Vries R.P."/>
            <person name="Peng M."/>
            <person name="Dilokpimol A."/>
            <person name="Hilden K."/>
            <person name="Makela M.R."/>
            <person name="Grigoriev I."/>
            <person name="Riley R."/>
            <person name="Granchi Z."/>
        </authorList>
    </citation>
    <scope>NUCLEOTIDE SEQUENCE [LARGE SCALE GENOMIC DNA]</scope>
    <source>
        <strain evidence="11 12">CBS 132785</strain>
    </source>
</reference>
<dbReference type="GO" id="GO:0006351">
    <property type="term" value="P:DNA-templated transcription"/>
    <property type="evidence" value="ECO:0007669"/>
    <property type="project" value="InterPro"/>
</dbReference>
<organism evidence="11 12">
    <name type="scientific">Penicillium subrubescens</name>
    <dbReference type="NCBI Taxonomy" id="1316194"/>
    <lineage>
        <taxon>Eukaryota</taxon>
        <taxon>Fungi</taxon>
        <taxon>Dikarya</taxon>
        <taxon>Ascomycota</taxon>
        <taxon>Pezizomycotina</taxon>
        <taxon>Eurotiomycetes</taxon>
        <taxon>Eurotiomycetidae</taxon>
        <taxon>Eurotiales</taxon>
        <taxon>Aspergillaceae</taxon>
        <taxon>Penicillium</taxon>
    </lineage>
</organism>
<evidence type="ECO:0000256" key="2">
    <source>
        <dbReference type="ARBA" id="ARBA00022723"/>
    </source>
</evidence>